<proteinExistence type="predicted"/>
<feature type="non-terminal residue" evidence="1">
    <location>
        <position position="116"/>
    </location>
</feature>
<accession>A0AAD6PEY7</accession>
<gene>
    <name evidence="1" type="ORF">OIU84_022625</name>
</gene>
<name>A0AAD6PEY7_9ROSI</name>
<dbReference type="Proteomes" id="UP001162972">
    <property type="component" value="Chromosome 1"/>
</dbReference>
<dbReference type="EMBL" id="JAPFFJ010000005">
    <property type="protein sequence ID" value="KAJ6427061.1"/>
    <property type="molecule type" value="Genomic_DNA"/>
</dbReference>
<reference evidence="1 2" key="1">
    <citation type="journal article" date="2023" name="Int. J. Mol. Sci.">
        <title>De Novo Assembly and Annotation of 11 Diverse Shrub Willow (Salix) Genomes Reveals Novel Gene Organization in Sex-Linked Regions.</title>
        <authorList>
            <person name="Hyden B."/>
            <person name="Feng K."/>
            <person name="Yates T.B."/>
            <person name="Jawdy S."/>
            <person name="Cereghino C."/>
            <person name="Smart L.B."/>
            <person name="Muchero W."/>
        </authorList>
    </citation>
    <scope>NUCLEOTIDE SEQUENCE [LARGE SCALE GENOMIC DNA]</scope>
    <source>
        <tissue evidence="1">Shoot tip</tissue>
    </source>
</reference>
<organism evidence="1 2">
    <name type="scientific">Salix udensis</name>
    <dbReference type="NCBI Taxonomy" id="889485"/>
    <lineage>
        <taxon>Eukaryota</taxon>
        <taxon>Viridiplantae</taxon>
        <taxon>Streptophyta</taxon>
        <taxon>Embryophyta</taxon>
        <taxon>Tracheophyta</taxon>
        <taxon>Spermatophyta</taxon>
        <taxon>Magnoliopsida</taxon>
        <taxon>eudicotyledons</taxon>
        <taxon>Gunneridae</taxon>
        <taxon>Pentapetalae</taxon>
        <taxon>rosids</taxon>
        <taxon>fabids</taxon>
        <taxon>Malpighiales</taxon>
        <taxon>Salicaceae</taxon>
        <taxon>Saliceae</taxon>
        <taxon>Salix</taxon>
    </lineage>
</organism>
<evidence type="ECO:0000313" key="2">
    <source>
        <dbReference type="Proteomes" id="UP001162972"/>
    </source>
</evidence>
<sequence>MDQDVTEPLAPATVKRNINSKRDKSMAQEVLVADTAARVDSAVLSSGLQPLGAVDDSVCRADFASVSSDPMYAKVAAVAGEWETVKKKQSNRHVKQAAASGGRFDVVGLVAPHDPG</sequence>
<protein>
    <submittedName>
        <fullName evidence="1">Uncharacterized protein</fullName>
    </submittedName>
</protein>
<keyword evidence="2" id="KW-1185">Reference proteome</keyword>
<evidence type="ECO:0000313" key="1">
    <source>
        <dbReference type="EMBL" id="KAJ6427061.1"/>
    </source>
</evidence>
<dbReference type="AlphaFoldDB" id="A0AAD6PEY7"/>
<comment type="caution">
    <text evidence="1">The sequence shown here is derived from an EMBL/GenBank/DDBJ whole genome shotgun (WGS) entry which is preliminary data.</text>
</comment>